<name>A0A076PK17_COMTE</name>
<protein>
    <submittedName>
        <fullName evidence="1">Uncharacterized protein</fullName>
    </submittedName>
</protein>
<reference evidence="1 2" key="1">
    <citation type="journal article" date="2014" name="Genome Announc.">
        <title>Complete Genome Sequence of Polychlorinated Biphenyl Degrader Comamonas testosteroni TK102 (NBRC 109938).</title>
        <authorList>
            <person name="Fukuda K."/>
            <person name="Hosoyama A."/>
            <person name="Tsuchikane K."/>
            <person name="Ohji S."/>
            <person name="Yamazoe A."/>
            <person name="Fujita N."/>
            <person name="Shintani M."/>
            <person name="Kimbara K."/>
        </authorList>
    </citation>
    <scope>NUCLEOTIDE SEQUENCE [LARGE SCALE GENOMIC DNA]</scope>
    <source>
        <strain evidence="1">TK102</strain>
    </source>
</reference>
<dbReference type="AlphaFoldDB" id="A0A076PK17"/>
<sequence length="84" mass="9562">MTDESPIHTVHKRVCQSFLRHWKAHNNAYPKLIKMPPEELRQFNIVNSFGKPNELWGVPIEIDASTTGVMIAVDGTEMPLVEGY</sequence>
<organism evidence="1 2">
    <name type="scientific">Comamonas testosteroni TK102</name>
    <dbReference type="NCBI Taxonomy" id="1392005"/>
    <lineage>
        <taxon>Bacteria</taxon>
        <taxon>Pseudomonadati</taxon>
        <taxon>Pseudomonadota</taxon>
        <taxon>Betaproteobacteria</taxon>
        <taxon>Burkholderiales</taxon>
        <taxon>Comamonadaceae</taxon>
        <taxon>Comamonas</taxon>
    </lineage>
</organism>
<proteinExistence type="predicted"/>
<evidence type="ECO:0000313" key="2">
    <source>
        <dbReference type="Proteomes" id="UP000028782"/>
    </source>
</evidence>
<dbReference type="RefSeq" id="WP_043371760.1">
    <property type="nucleotide sequence ID" value="NZ_CP006704.1"/>
</dbReference>
<dbReference type="EMBL" id="CP006704">
    <property type="protein sequence ID" value="AIJ45958.1"/>
    <property type="molecule type" value="Genomic_DNA"/>
</dbReference>
<evidence type="ECO:0000313" key="1">
    <source>
        <dbReference type="EMBL" id="AIJ45958.1"/>
    </source>
</evidence>
<dbReference type="Proteomes" id="UP000028782">
    <property type="component" value="Chromosome"/>
</dbReference>
<dbReference type="KEGG" id="ctes:O987_09120"/>
<gene>
    <name evidence="1" type="ORF">O987_09120</name>
</gene>
<accession>A0A076PK17</accession>
<dbReference type="HOGENOM" id="CLU_2521860_0_0_4"/>